<dbReference type="Proteomes" id="UP001556692">
    <property type="component" value="Unassembled WGS sequence"/>
</dbReference>
<keyword evidence="2" id="KW-1185">Reference proteome</keyword>
<evidence type="ECO:0000313" key="1">
    <source>
        <dbReference type="EMBL" id="MEX0408563.1"/>
    </source>
</evidence>
<proteinExistence type="predicted"/>
<evidence type="ECO:0000313" key="2">
    <source>
        <dbReference type="Proteomes" id="UP001556692"/>
    </source>
</evidence>
<accession>A0ABV3SQR8</accession>
<name>A0ABV3SQR8_9HYPH</name>
<gene>
    <name evidence="1" type="ORF">ABGN05_23155</name>
</gene>
<dbReference type="InterPro" id="IPR021791">
    <property type="entry name" value="Phage_TAC_11"/>
</dbReference>
<comment type="caution">
    <text evidence="1">The sequence shown here is derived from an EMBL/GenBank/DDBJ whole genome shotgun (WGS) entry which is preliminary data.</text>
</comment>
<protein>
    <submittedName>
        <fullName evidence="1">Gene transfer agent family protein</fullName>
    </submittedName>
</protein>
<dbReference type="Pfam" id="PF11836">
    <property type="entry name" value="Phage_TAC_11"/>
    <property type="match status" value="1"/>
</dbReference>
<dbReference type="RefSeq" id="WP_367956424.1">
    <property type="nucleotide sequence ID" value="NZ_JBDPGJ010000005.1"/>
</dbReference>
<organism evidence="1 2">
    <name type="scientific">Aquibium pacificus</name>
    <dbReference type="NCBI Taxonomy" id="3153579"/>
    <lineage>
        <taxon>Bacteria</taxon>
        <taxon>Pseudomonadati</taxon>
        <taxon>Pseudomonadota</taxon>
        <taxon>Alphaproteobacteria</taxon>
        <taxon>Hyphomicrobiales</taxon>
        <taxon>Phyllobacteriaceae</taxon>
        <taxon>Aquibium</taxon>
    </lineage>
</organism>
<reference evidence="1 2" key="1">
    <citation type="submission" date="2024-05" db="EMBL/GenBank/DDBJ databases">
        <authorList>
            <person name="Jiang F."/>
        </authorList>
    </citation>
    <scope>NUCLEOTIDE SEQUENCE [LARGE SCALE GENOMIC DNA]</scope>
    <source>
        <strain evidence="1 2">LZ166</strain>
    </source>
</reference>
<dbReference type="EMBL" id="JBDPGJ010000005">
    <property type="protein sequence ID" value="MEX0408563.1"/>
    <property type="molecule type" value="Genomic_DNA"/>
</dbReference>
<sequence length="107" mass="11295">MTHVAFFGDGERSFALPPELIMELERKTGAGIGLLCRRVFARDFALADLLETIRLALIGGGASPKEAADLIAAYGAPRPISETFPLAAAILETVFFGSATKLDDANG</sequence>